<sequence length="94" mass="10661">MMNLEQRQICGARRARMRFRIREALDRNNTNAKRLAADLGISHQAVLKVLQGNSHSQRVLDALRAAGVPERYLFDPRSEHVVAQDTTHEEGKVA</sequence>
<protein>
    <submittedName>
        <fullName evidence="1">Uncharacterized protein</fullName>
    </submittedName>
</protein>
<evidence type="ECO:0000313" key="1">
    <source>
        <dbReference type="EMBL" id="ETA73127.1"/>
    </source>
</evidence>
<reference evidence="1 2" key="1">
    <citation type="submission" date="2013-08" db="EMBL/GenBank/DDBJ databases">
        <authorList>
            <consortium name="DOE Joint Genome Institute"/>
            <person name="Hazen T.C."/>
            <person name="Huntemann M."/>
            <person name="Han J."/>
            <person name="Chen A."/>
            <person name="Kyrpides N."/>
            <person name="Mavromatis K."/>
            <person name="Markowitz V."/>
            <person name="Palaniappan K."/>
            <person name="Ivanova N."/>
            <person name="Schaumberg A."/>
            <person name="Pati A."/>
            <person name="Liolios K."/>
            <person name="Nordberg H.P."/>
            <person name="Cantor M.N."/>
            <person name="Hua S.X."/>
            <person name="Woyke T."/>
        </authorList>
    </citation>
    <scope>NUCLEOTIDE SEQUENCE [LARGE SCALE GENOMIC DNA]</scope>
    <source>
        <strain evidence="1 2">HI1</strain>
    </source>
</reference>
<dbReference type="RefSeq" id="WP_156925215.1">
    <property type="nucleotide sequence ID" value="NZ_KI632512.1"/>
</dbReference>
<name>W9E6W2_9BACT</name>
<accession>W9E6W2</accession>
<dbReference type="AlphaFoldDB" id="W9E6W2"/>
<dbReference type="OrthoDB" id="5457884at2"/>
<proteinExistence type="predicted"/>
<dbReference type="HOGENOM" id="CLU_187502_0_0_7"/>
<dbReference type="EMBL" id="AZAO01000001">
    <property type="protein sequence ID" value="ETA73127.1"/>
    <property type="molecule type" value="Genomic_DNA"/>
</dbReference>
<organism evidence="1 2">
    <name type="scientific">Nitratidesulfovibrio termitidis HI1</name>
    <dbReference type="NCBI Taxonomy" id="644897"/>
    <lineage>
        <taxon>Bacteria</taxon>
        <taxon>Pseudomonadati</taxon>
        <taxon>Thermodesulfobacteriota</taxon>
        <taxon>Desulfovibrionia</taxon>
        <taxon>Desulfovibrionales</taxon>
        <taxon>Desulfovibrionaceae</taxon>
        <taxon>Nitratidesulfovibrio</taxon>
    </lineage>
</organism>
<comment type="caution">
    <text evidence="1">The sequence shown here is derived from an EMBL/GenBank/DDBJ whole genome shotgun (WGS) entry which is preliminary data.</text>
</comment>
<gene>
    <name evidence="1" type="ORF">DesteDRAFT_0017</name>
</gene>
<evidence type="ECO:0000313" key="2">
    <source>
        <dbReference type="Proteomes" id="UP000242380"/>
    </source>
</evidence>
<dbReference type="Proteomes" id="UP000242380">
    <property type="component" value="Unassembled WGS sequence"/>
</dbReference>
<keyword evidence="2" id="KW-1185">Reference proteome</keyword>